<organism evidence="2 3">
    <name type="scientific">Alteromonas ponticola</name>
    <dbReference type="NCBI Taxonomy" id="2720613"/>
    <lineage>
        <taxon>Bacteria</taxon>
        <taxon>Pseudomonadati</taxon>
        <taxon>Pseudomonadota</taxon>
        <taxon>Gammaproteobacteria</taxon>
        <taxon>Alteromonadales</taxon>
        <taxon>Alteromonadaceae</taxon>
        <taxon>Alteromonas/Salinimonas group</taxon>
        <taxon>Alteromonas</taxon>
    </lineage>
</organism>
<accession>A0ABX1QX17</accession>
<evidence type="ECO:0000313" key="2">
    <source>
        <dbReference type="EMBL" id="NMH58787.1"/>
    </source>
</evidence>
<dbReference type="PROSITE" id="PS51257">
    <property type="entry name" value="PROKAR_LIPOPROTEIN"/>
    <property type="match status" value="1"/>
</dbReference>
<dbReference type="EMBL" id="JAATNW010000001">
    <property type="protein sequence ID" value="NMH58787.1"/>
    <property type="molecule type" value="Genomic_DNA"/>
</dbReference>
<feature type="chain" id="PRO_5047268916" evidence="1">
    <location>
        <begin position="20"/>
        <end position="657"/>
    </location>
</feature>
<sequence>MKRAIFVLSALTLSLMGCGGGGGSSSKNVVQTPPAEEKQTLTINGIATDAPLAGADVTLMLDGVDTDILTTTDNDGNYSIKLEFLKSDLDKFVSLKAMGTGPQATAGLISLVGELEELVEDAGADEILVASENFAVTVSHITTAKYGLLVEAHESEEVHSKAILKQYADSFSQHNILTLATAIKVAIDKAGNNPELALPPGFDHTLELMRYSEVMNEYVNSVLLSDEFSEAQKETLDDPSIYDSTLTFPTSFELYFVDFDGNDQANHAFKFNADNTGKYQNVAFTWEHNGSTIDIAFAEQTYKENFIFEDSSQKSIRRLTGFKNINLRIVSETEETLGLAVQYTIESQFPDHPERDSELQETSALVTATMQTYLISFATPSTLHIPLADAGEHKGLRLNTDEVDYDVLADRFTFNADGTAVGEVTGITVSWTFDEDALVLDFISSTNSWISDYGFPFTSMAIRKVSNDNFVDKVQISFNDANGEDVFGNVYQASLNEKQVTWKPDEIPGIYAFEFDYDGSPLNQHYFVLHENGDADTIYTQDRNKDGALVKEEVTRDYGRWTLQDNQLMITQTMLRGGERSEACRTPGFLADQQACLLYHERELELINQQDNAFFLLNNDHVYFENIYGDIGSTDGIRWDLRRLHKTPEAPVDLTHL</sequence>
<dbReference type="RefSeq" id="WP_169209335.1">
    <property type="nucleotide sequence ID" value="NZ_JAATNW010000001.1"/>
</dbReference>
<protein>
    <submittedName>
        <fullName evidence="2">Carboxypeptidase regulatory-like domain-containing protein</fullName>
    </submittedName>
</protein>
<gene>
    <name evidence="2" type="ORF">HCJ96_01955</name>
</gene>
<proteinExistence type="predicted"/>
<evidence type="ECO:0000256" key="1">
    <source>
        <dbReference type="SAM" id="SignalP"/>
    </source>
</evidence>
<evidence type="ECO:0000313" key="3">
    <source>
        <dbReference type="Proteomes" id="UP000709336"/>
    </source>
</evidence>
<comment type="caution">
    <text evidence="2">The sequence shown here is derived from an EMBL/GenBank/DDBJ whole genome shotgun (WGS) entry which is preliminary data.</text>
</comment>
<keyword evidence="1" id="KW-0732">Signal</keyword>
<feature type="signal peptide" evidence="1">
    <location>
        <begin position="1"/>
        <end position="19"/>
    </location>
</feature>
<keyword evidence="3" id="KW-1185">Reference proteome</keyword>
<dbReference type="Proteomes" id="UP000709336">
    <property type="component" value="Unassembled WGS sequence"/>
</dbReference>
<name>A0ABX1QX17_9ALTE</name>
<reference evidence="2 3" key="1">
    <citation type="submission" date="2020-03" db="EMBL/GenBank/DDBJ databases">
        <title>Alteromonas ponticola sp. nov., isolated from seawater.</title>
        <authorList>
            <person name="Yoon J.-H."/>
            <person name="Kim Y.-O."/>
        </authorList>
    </citation>
    <scope>NUCLEOTIDE SEQUENCE [LARGE SCALE GENOMIC DNA]</scope>
    <source>
        <strain evidence="2 3">MYP5</strain>
    </source>
</reference>